<protein>
    <submittedName>
        <fullName evidence="1">RNA-directed DNA polymerase mobile like protein</fullName>
    </submittedName>
</protein>
<dbReference type="Proteomes" id="UP000807504">
    <property type="component" value="Unassembled WGS sequence"/>
</dbReference>
<evidence type="ECO:0000313" key="2">
    <source>
        <dbReference type="Proteomes" id="UP000807504"/>
    </source>
</evidence>
<name>A0A8T0E492_ARGBR</name>
<keyword evidence="1" id="KW-0808">Transferase</keyword>
<comment type="caution">
    <text evidence="1">The sequence shown here is derived from an EMBL/GenBank/DDBJ whole genome shotgun (WGS) entry which is preliminary data.</text>
</comment>
<keyword evidence="1" id="KW-0548">Nucleotidyltransferase</keyword>
<gene>
    <name evidence="1" type="ORF">HNY73_023136</name>
</gene>
<reference evidence="1" key="1">
    <citation type="journal article" date="2020" name="bioRxiv">
        <title>Chromosome-level reference genome of the European wasp spider Argiope bruennichi: a resource for studies on range expansion and evolutionary adaptation.</title>
        <authorList>
            <person name="Sheffer M.M."/>
            <person name="Hoppe A."/>
            <person name="Krehenwinkel H."/>
            <person name="Uhl G."/>
            <person name="Kuss A.W."/>
            <person name="Jensen L."/>
            <person name="Jensen C."/>
            <person name="Gillespie R.G."/>
            <person name="Hoff K.J."/>
            <person name="Prost S."/>
        </authorList>
    </citation>
    <scope>NUCLEOTIDE SEQUENCE</scope>
</reference>
<reference evidence="1" key="2">
    <citation type="submission" date="2020-06" db="EMBL/GenBank/DDBJ databases">
        <authorList>
            <person name="Sheffer M."/>
        </authorList>
    </citation>
    <scope>NUCLEOTIDE SEQUENCE</scope>
</reference>
<proteinExistence type="predicted"/>
<dbReference type="PANTHER" id="PTHR47510:SF3">
    <property type="entry name" value="ENDO_EXONUCLEASE_PHOSPHATASE DOMAIN-CONTAINING PROTEIN"/>
    <property type="match status" value="1"/>
</dbReference>
<organism evidence="1 2">
    <name type="scientific">Argiope bruennichi</name>
    <name type="common">Wasp spider</name>
    <name type="synonym">Aranea bruennichi</name>
    <dbReference type="NCBI Taxonomy" id="94029"/>
    <lineage>
        <taxon>Eukaryota</taxon>
        <taxon>Metazoa</taxon>
        <taxon>Ecdysozoa</taxon>
        <taxon>Arthropoda</taxon>
        <taxon>Chelicerata</taxon>
        <taxon>Arachnida</taxon>
        <taxon>Araneae</taxon>
        <taxon>Araneomorphae</taxon>
        <taxon>Entelegynae</taxon>
        <taxon>Araneoidea</taxon>
        <taxon>Araneidae</taxon>
        <taxon>Argiope</taxon>
    </lineage>
</organism>
<dbReference type="AlphaFoldDB" id="A0A8T0E492"/>
<dbReference type="EMBL" id="JABXBU010002231">
    <property type="protein sequence ID" value="KAF8765146.1"/>
    <property type="molecule type" value="Genomic_DNA"/>
</dbReference>
<keyword evidence="1" id="KW-0695">RNA-directed DNA polymerase</keyword>
<keyword evidence="2" id="KW-1185">Reference proteome</keyword>
<sequence length="234" mass="26884">MEKIEITGINLPKGETTSSLDETINSVLQKTFPSDSEENGNYLPKVYRQTAHTDYPTLIDPSFFCDEVNTVSMLKPNKSPGPDSISNEISKQFHLAFTSFPHKLFNVCLDAGIFPSVWKLTQVILIPKINEFRIPHLDNLRCKSLFPALGKCLEKFFVNRICWYLRRRDFLSNDQYGFTPQKRTKDALLRLNEIVQRDLKIWPAVTSKAFACDILVCFQGRDLPGRTGNFEPRF</sequence>
<accession>A0A8T0E492</accession>
<dbReference type="GO" id="GO:0003964">
    <property type="term" value="F:RNA-directed DNA polymerase activity"/>
    <property type="evidence" value="ECO:0007669"/>
    <property type="project" value="UniProtKB-KW"/>
</dbReference>
<dbReference type="PANTHER" id="PTHR47510">
    <property type="entry name" value="REVERSE TRANSCRIPTASE DOMAIN-CONTAINING PROTEIN"/>
    <property type="match status" value="1"/>
</dbReference>
<evidence type="ECO:0000313" key="1">
    <source>
        <dbReference type="EMBL" id="KAF8765146.1"/>
    </source>
</evidence>